<proteinExistence type="predicted"/>
<comment type="caution">
    <text evidence="1">The sequence shown here is derived from an EMBL/GenBank/DDBJ whole genome shotgun (WGS) entry which is preliminary data.</text>
</comment>
<name>A0ACB8F7B6_9SAUR</name>
<gene>
    <name evidence="1" type="ORF">K3G42_027227</name>
</gene>
<protein>
    <submittedName>
        <fullName evidence="1">Uncharacterized protein</fullName>
    </submittedName>
</protein>
<evidence type="ECO:0000313" key="1">
    <source>
        <dbReference type="EMBL" id="KAH8000635.1"/>
    </source>
</evidence>
<dbReference type="Proteomes" id="UP000827872">
    <property type="component" value="Linkage Group LG05"/>
</dbReference>
<organism evidence="1 2">
    <name type="scientific">Sphaerodactylus townsendi</name>
    <dbReference type="NCBI Taxonomy" id="933632"/>
    <lineage>
        <taxon>Eukaryota</taxon>
        <taxon>Metazoa</taxon>
        <taxon>Chordata</taxon>
        <taxon>Craniata</taxon>
        <taxon>Vertebrata</taxon>
        <taxon>Euteleostomi</taxon>
        <taxon>Lepidosauria</taxon>
        <taxon>Squamata</taxon>
        <taxon>Bifurcata</taxon>
        <taxon>Gekkota</taxon>
        <taxon>Sphaerodactylidae</taxon>
        <taxon>Sphaerodactylus</taxon>
    </lineage>
</organism>
<keyword evidence="2" id="KW-1185">Reference proteome</keyword>
<accession>A0ACB8F7B6</accession>
<dbReference type="EMBL" id="CM037618">
    <property type="protein sequence ID" value="KAH8000635.1"/>
    <property type="molecule type" value="Genomic_DNA"/>
</dbReference>
<evidence type="ECO:0000313" key="2">
    <source>
        <dbReference type="Proteomes" id="UP000827872"/>
    </source>
</evidence>
<sequence>MTGVTCSLALTLTTVVTDHTLFIGFSISDTLVATRHISFGFSVTQAFLITIFKQYLPQLSFILPHFSDRPYQILANSPQMLMSHEPKRQRKGPRIVLGQRHWEPAELQSVPSGACFE</sequence>
<reference evidence="1" key="1">
    <citation type="submission" date="2021-08" db="EMBL/GenBank/DDBJ databases">
        <title>The first chromosome-level gecko genome reveals the dynamic sex chromosomes of Neotropical dwarf geckos (Sphaerodactylidae: Sphaerodactylus).</title>
        <authorList>
            <person name="Pinto B.J."/>
            <person name="Keating S.E."/>
            <person name="Gamble T."/>
        </authorList>
    </citation>
    <scope>NUCLEOTIDE SEQUENCE</scope>
    <source>
        <strain evidence="1">TG3544</strain>
    </source>
</reference>